<dbReference type="PROSITE" id="PS00211">
    <property type="entry name" value="ABC_TRANSPORTER_1"/>
    <property type="match status" value="1"/>
</dbReference>
<evidence type="ECO:0000313" key="7">
    <source>
        <dbReference type="Proteomes" id="UP000198660"/>
    </source>
</evidence>
<organism evidence="6 7">
    <name type="scientific">Marininema halotolerans</name>
    <dbReference type="NCBI Taxonomy" id="1155944"/>
    <lineage>
        <taxon>Bacteria</taxon>
        <taxon>Bacillati</taxon>
        <taxon>Bacillota</taxon>
        <taxon>Bacilli</taxon>
        <taxon>Bacillales</taxon>
        <taxon>Thermoactinomycetaceae</taxon>
        <taxon>Marininema</taxon>
    </lineage>
</organism>
<dbReference type="Gene3D" id="3.40.50.300">
    <property type="entry name" value="P-loop containing nucleotide triphosphate hydrolases"/>
    <property type="match status" value="1"/>
</dbReference>
<comment type="similarity">
    <text evidence="1">Belongs to the ABC transporter superfamily.</text>
</comment>
<dbReference type="PANTHER" id="PTHR43335:SF2">
    <property type="entry name" value="ABC TRANSPORTER, ATP-BINDING PROTEIN"/>
    <property type="match status" value="1"/>
</dbReference>
<evidence type="ECO:0000313" key="6">
    <source>
        <dbReference type="EMBL" id="SFS31438.1"/>
    </source>
</evidence>
<dbReference type="GO" id="GO:0005524">
    <property type="term" value="F:ATP binding"/>
    <property type="evidence" value="ECO:0007669"/>
    <property type="project" value="UniProtKB-KW"/>
</dbReference>
<sequence length="290" mass="32394">MVVIEELSKQYGSLRVLRNINLTMETGLFGLLGPNGAGKTTLLRTLCTLEPIERGRVSICGFDLKQEGHAIRKRLGYLPQHFQVPGSLTGEEILHYMATLKGIKNKQDRNKQVARVLEEVNLTAKARQKVRKYSGGMLRRLGIAQAILGNPSLLIVDEPTAGLDPTERIRFRTLIDRLSKDRLIILSTHIISDIEAGCEQVAVLHRGSVAFNGSVADLRNIATNRVWEVTVPFTEYEKHLRTWKVTASRQEKNMAVLRVIGDKPPVSNAKPLEPGMEDGYLITVKSDTDY</sequence>
<dbReference type="InterPro" id="IPR017871">
    <property type="entry name" value="ABC_transporter-like_CS"/>
</dbReference>
<evidence type="ECO:0000256" key="3">
    <source>
        <dbReference type="ARBA" id="ARBA00022741"/>
    </source>
</evidence>
<dbReference type="Pfam" id="PF00005">
    <property type="entry name" value="ABC_tran"/>
    <property type="match status" value="1"/>
</dbReference>
<dbReference type="OrthoDB" id="9804819at2"/>
<evidence type="ECO:0000256" key="1">
    <source>
        <dbReference type="ARBA" id="ARBA00005417"/>
    </source>
</evidence>
<dbReference type="Proteomes" id="UP000198660">
    <property type="component" value="Unassembled WGS sequence"/>
</dbReference>
<dbReference type="PANTHER" id="PTHR43335">
    <property type="entry name" value="ABC TRANSPORTER, ATP-BINDING PROTEIN"/>
    <property type="match status" value="1"/>
</dbReference>
<evidence type="ECO:0000259" key="5">
    <source>
        <dbReference type="PROSITE" id="PS50893"/>
    </source>
</evidence>
<evidence type="ECO:0000256" key="2">
    <source>
        <dbReference type="ARBA" id="ARBA00022448"/>
    </source>
</evidence>
<dbReference type="InterPro" id="IPR003439">
    <property type="entry name" value="ABC_transporter-like_ATP-bd"/>
</dbReference>
<proteinExistence type="inferred from homology"/>
<dbReference type="RefSeq" id="WP_091832335.1">
    <property type="nucleotide sequence ID" value="NZ_FPAA01000001.1"/>
</dbReference>
<name>A0A1I6NUA5_9BACL</name>
<dbReference type="GO" id="GO:0016887">
    <property type="term" value="F:ATP hydrolysis activity"/>
    <property type="evidence" value="ECO:0007669"/>
    <property type="project" value="InterPro"/>
</dbReference>
<keyword evidence="4 6" id="KW-0067">ATP-binding</keyword>
<protein>
    <submittedName>
        <fullName evidence="6">ABC-2 type transport system ATP-binding protein</fullName>
    </submittedName>
</protein>
<dbReference type="PROSITE" id="PS50893">
    <property type="entry name" value="ABC_TRANSPORTER_2"/>
    <property type="match status" value="1"/>
</dbReference>
<dbReference type="SUPFAM" id="SSF52540">
    <property type="entry name" value="P-loop containing nucleoside triphosphate hydrolases"/>
    <property type="match status" value="1"/>
</dbReference>
<keyword evidence="3" id="KW-0547">Nucleotide-binding</keyword>
<dbReference type="InterPro" id="IPR027417">
    <property type="entry name" value="P-loop_NTPase"/>
</dbReference>
<feature type="domain" description="ABC transporter" evidence="5">
    <location>
        <begin position="2"/>
        <end position="231"/>
    </location>
</feature>
<dbReference type="InterPro" id="IPR003593">
    <property type="entry name" value="AAA+_ATPase"/>
</dbReference>
<reference evidence="7" key="1">
    <citation type="submission" date="2016-10" db="EMBL/GenBank/DDBJ databases">
        <authorList>
            <person name="Varghese N."/>
            <person name="Submissions S."/>
        </authorList>
    </citation>
    <scope>NUCLEOTIDE SEQUENCE [LARGE SCALE GENOMIC DNA]</scope>
    <source>
        <strain evidence="7">DSM 45789</strain>
    </source>
</reference>
<keyword evidence="2" id="KW-0813">Transport</keyword>
<dbReference type="SMART" id="SM00382">
    <property type="entry name" value="AAA"/>
    <property type="match status" value="1"/>
</dbReference>
<dbReference type="EMBL" id="FPAA01000001">
    <property type="protein sequence ID" value="SFS31438.1"/>
    <property type="molecule type" value="Genomic_DNA"/>
</dbReference>
<dbReference type="AlphaFoldDB" id="A0A1I6NUA5"/>
<gene>
    <name evidence="6" type="ORF">SAMN05444972_101133</name>
</gene>
<evidence type="ECO:0000256" key="4">
    <source>
        <dbReference type="ARBA" id="ARBA00022840"/>
    </source>
</evidence>
<keyword evidence="7" id="KW-1185">Reference proteome</keyword>
<accession>A0A1I6NUA5</accession>